<evidence type="ECO:0000313" key="3">
    <source>
        <dbReference type="Proteomes" id="UP000515856"/>
    </source>
</evidence>
<proteinExistence type="predicted"/>
<keyword evidence="1" id="KW-0812">Transmembrane</keyword>
<sequence>MEKNKFIYNHVYFDILFFSLLIIVASIPLALGGATGTGTITYYFANMQFVLLPIPISFFFYKVNKYYDNTFTIIRYDNKIEYRKNYFIECVKVVLLIVTLFYADILLCCFQMDISFIEYYIVIYILSIIIFLLFAQFNYFAYPKMLKKNRIYFYTILSSLIFNMLLQFIPPIYSDLAFMEAPFQLIKYIPIFLFINIFIFIISWQKEKLKKVSNIFLITGGIVILSILLNISYLGYPVNSLLEFPKMFFMSINEIILPLLLWILLISFLVGIMLYTLFKNYRSHFLFYAIRITNRSSWFIKNTLKAMIPLIFVLLIKYLVDFIYLKQNIPYSFIFSIIESVLWISDISLLLFLIYQFVKTVKIFNIALICLVGLTIGSLSIGIFENIILMRMHSIEMILSLFVIFMMMLGSNCYALNHLDYY</sequence>
<feature type="transmembrane region" description="Helical" evidence="1">
    <location>
        <begin position="395"/>
        <end position="416"/>
    </location>
</feature>
<feature type="transmembrane region" description="Helical" evidence="1">
    <location>
        <begin position="299"/>
        <end position="320"/>
    </location>
</feature>
<reference evidence="2 3" key="1">
    <citation type="submission" date="2020-08" db="EMBL/GenBank/DDBJ databases">
        <authorList>
            <person name="Liu C."/>
            <person name="Sun Q."/>
        </authorList>
    </citation>
    <scope>NUCLEOTIDE SEQUENCE [LARGE SCALE GENOMIC DNA]</scope>
    <source>
        <strain evidence="2 3">NSJ-61</strain>
    </source>
</reference>
<gene>
    <name evidence="2" type="ORF">H9Q80_02635</name>
</gene>
<name>A0A7G9GPY5_9FIRM</name>
<feature type="transmembrane region" description="Helical" evidence="1">
    <location>
        <begin position="255"/>
        <end position="278"/>
    </location>
</feature>
<organism evidence="2 3">
    <name type="scientific">[Eubacterium] hominis</name>
    <dbReference type="NCBI Taxonomy" id="2764325"/>
    <lineage>
        <taxon>Bacteria</taxon>
        <taxon>Bacillati</taxon>
        <taxon>Bacillota</taxon>
        <taxon>Erysipelotrichia</taxon>
        <taxon>Erysipelotrichales</taxon>
        <taxon>Erysipelotrichaceae</taxon>
        <taxon>Amedibacillus</taxon>
    </lineage>
</organism>
<dbReference type="RefSeq" id="WP_117454018.1">
    <property type="nucleotide sequence ID" value="NZ_CP060636.1"/>
</dbReference>
<feature type="transmembrane region" description="Helical" evidence="1">
    <location>
        <begin position="12"/>
        <end position="34"/>
    </location>
</feature>
<accession>A0A7G9GPY5</accession>
<feature type="transmembrane region" description="Helical" evidence="1">
    <location>
        <begin position="119"/>
        <end position="139"/>
    </location>
</feature>
<feature type="transmembrane region" description="Helical" evidence="1">
    <location>
        <begin position="40"/>
        <end position="61"/>
    </location>
</feature>
<evidence type="ECO:0000313" key="2">
    <source>
        <dbReference type="EMBL" id="QNM12867.1"/>
    </source>
</evidence>
<dbReference type="Proteomes" id="UP000515856">
    <property type="component" value="Chromosome"/>
</dbReference>
<protein>
    <submittedName>
        <fullName evidence="2">Uncharacterized protein</fullName>
    </submittedName>
</protein>
<dbReference type="KEGG" id="ehn:H9Q80_02635"/>
<dbReference type="AlphaFoldDB" id="A0A7G9GPY5"/>
<feature type="transmembrane region" description="Helical" evidence="1">
    <location>
        <begin position="151"/>
        <end position="173"/>
    </location>
</feature>
<feature type="transmembrane region" description="Helical" evidence="1">
    <location>
        <begin position="215"/>
        <end position="235"/>
    </location>
</feature>
<feature type="transmembrane region" description="Helical" evidence="1">
    <location>
        <begin position="93"/>
        <end position="113"/>
    </location>
</feature>
<keyword evidence="1" id="KW-0472">Membrane</keyword>
<dbReference type="EMBL" id="CP060636">
    <property type="protein sequence ID" value="QNM12867.1"/>
    <property type="molecule type" value="Genomic_DNA"/>
</dbReference>
<evidence type="ECO:0000256" key="1">
    <source>
        <dbReference type="SAM" id="Phobius"/>
    </source>
</evidence>
<feature type="transmembrane region" description="Helical" evidence="1">
    <location>
        <begin position="332"/>
        <end position="354"/>
    </location>
</feature>
<keyword evidence="1" id="KW-1133">Transmembrane helix</keyword>
<feature type="transmembrane region" description="Helical" evidence="1">
    <location>
        <begin position="366"/>
        <end position="389"/>
    </location>
</feature>
<feature type="transmembrane region" description="Helical" evidence="1">
    <location>
        <begin position="185"/>
        <end position="203"/>
    </location>
</feature>
<keyword evidence="3" id="KW-1185">Reference proteome</keyword>